<gene>
    <name evidence="2" type="ORF">CSA25_00355</name>
</gene>
<name>A0A2G6MTL4_9BACT</name>
<keyword evidence="1" id="KW-1133">Transmembrane helix</keyword>
<protein>
    <submittedName>
        <fullName evidence="2">Uncharacterized protein</fullName>
    </submittedName>
</protein>
<accession>A0A2G6MTL4</accession>
<proteinExistence type="predicted"/>
<sequence>MTQKLGFLSIIAGLVLGLFAAISKFMDAAPFIATMTISSFFEGITDKILDKISSDTIYNAFFSFFYEIHLAWILIGLGVILAIIGSFIGQD</sequence>
<feature type="transmembrane region" description="Helical" evidence="1">
    <location>
        <begin position="70"/>
        <end position="89"/>
    </location>
</feature>
<evidence type="ECO:0000313" key="3">
    <source>
        <dbReference type="Proteomes" id="UP000231203"/>
    </source>
</evidence>
<reference evidence="2 3" key="1">
    <citation type="submission" date="2017-10" db="EMBL/GenBank/DDBJ databases">
        <title>Novel microbial diversity and functional potential in the marine mammal oral microbiome.</title>
        <authorList>
            <person name="Dudek N.K."/>
            <person name="Sun C.L."/>
            <person name="Burstein D."/>
            <person name="Kantor R.S."/>
            <person name="Aliaga Goltsman D.S."/>
            <person name="Bik E.M."/>
            <person name="Thomas B.C."/>
            <person name="Banfield J.F."/>
            <person name="Relman D.A."/>
        </authorList>
    </citation>
    <scope>NUCLEOTIDE SEQUENCE [LARGE SCALE GENOMIC DNA]</scope>
    <source>
        <strain evidence="2">DOLJORAL78_47_202</strain>
    </source>
</reference>
<dbReference type="AlphaFoldDB" id="A0A2G6MTL4"/>
<organism evidence="2 3">
    <name type="scientific">Desulfobacter postgatei</name>
    <dbReference type="NCBI Taxonomy" id="2293"/>
    <lineage>
        <taxon>Bacteria</taxon>
        <taxon>Pseudomonadati</taxon>
        <taxon>Thermodesulfobacteriota</taxon>
        <taxon>Desulfobacteria</taxon>
        <taxon>Desulfobacterales</taxon>
        <taxon>Desulfobacteraceae</taxon>
        <taxon>Desulfobacter</taxon>
    </lineage>
</organism>
<evidence type="ECO:0000256" key="1">
    <source>
        <dbReference type="SAM" id="Phobius"/>
    </source>
</evidence>
<keyword evidence="1" id="KW-0812">Transmembrane</keyword>
<evidence type="ECO:0000313" key="2">
    <source>
        <dbReference type="EMBL" id="PIE63424.1"/>
    </source>
</evidence>
<comment type="caution">
    <text evidence="2">The sequence shown here is derived from an EMBL/GenBank/DDBJ whole genome shotgun (WGS) entry which is preliminary data.</text>
</comment>
<dbReference type="Proteomes" id="UP000231203">
    <property type="component" value="Unassembled WGS sequence"/>
</dbReference>
<keyword evidence="1" id="KW-0472">Membrane</keyword>
<dbReference type="EMBL" id="PDTI01000007">
    <property type="protein sequence ID" value="PIE63424.1"/>
    <property type="molecule type" value="Genomic_DNA"/>
</dbReference>